<proteinExistence type="predicted"/>
<evidence type="ECO:0000259" key="1">
    <source>
        <dbReference type="Pfam" id="PF09860"/>
    </source>
</evidence>
<protein>
    <recommendedName>
        <fullName evidence="1">DUF2087 domain-containing protein</fullName>
    </recommendedName>
</protein>
<dbReference type="EMBL" id="BONY01000124">
    <property type="protein sequence ID" value="GIH11232.1"/>
    <property type="molecule type" value="Genomic_DNA"/>
</dbReference>
<comment type="caution">
    <text evidence="2">The sequence shown here is derived from an EMBL/GenBank/DDBJ whole genome shotgun (WGS) entry which is preliminary data.</text>
</comment>
<sequence length="104" mass="12312">MRAPDLIYYGRDMHDEPPTVIRPFLDKEGRIIRLPARAGKRRVLLEYIVCAFEPGVRMPEREVDAVLRAFYEHDWVSLRRYLIDAGLMERENGIYWRTGGYVEV</sequence>
<evidence type="ECO:0000313" key="3">
    <source>
        <dbReference type="Proteomes" id="UP000612899"/>
    </source>
</evidence>
<dbReference type="AlphaFoldDB" id="A0A8J3VM30"/>
<evidence type="ECO:0000313" key="2">
    <source>
        <dbReference type="EMBL" id="GIH11232.1"/>
    </source>
</evidence>
<reference evidence="2" key="1">
    <citation type="submission" date="2021-01" db="EMBL/GenBank/DDBJ databases">
        <title>Whole genome shotgun sequence of Rhizocola hellebori NBRC 109834.</title>
        <authorList>
            <person name="Komaki H."/>
            <person name="Tamura T."/>
        </authorList>
    </citation>
    <scope>NUCLEOTIDE SEQUENCE</scope>
    <source>
        <strain evidence="2">NBRC 109834</strain>
    </source>
</reference>
<gene>
    <name evidence="2" type="ORF">Rhe02_92990</name>
</gene>
<name>A0A8J3VM30_9ACTN</name>
<dbReference type="Pfam" id="PF09860">
    <property type="entry name" value="DUF2087"/>
    <property type="match status" value="1"/>
</dbReference>
<accession>A0A8J3VM30</accession>
<dbReference type="InterPro" id="IPR018656">
    <property type="entry name" value="DUF2087"/>
</dbReference>
<dbReference type="Proteomes" id="UP000612899">
    <property type="component" value="Unassembled WGS sequence"/>
</dbReference>
<keyword evidence="3" id="KW-1185">Reference proteome</keyword>
<feature type="domain" description="DUF2087" evidence="1">
    <location>
        <begin position="30"/>
        <end position="97"/>
    </location>
</feature>
<organism evidence="2 3">
    <name type="scientific">Rhizocola hellebori</name>
    <dbReference type="NCBI Taxonomy" id="1392758"/>
    <lineage>
        <taxon>Bacteria</taxon>
        <taxon>Bacillati</taxon>
        <taxon>Actinomycetota</taxon>
        <taxon>Actinomycetes</taxon>
        <taxon>Micromonosporales</taxon>
        <taxon>Micromonosporaceae</taxon>
        <taxon>Rhizocola</taxon>
    </lineage>
</organism>